<evidence type="ECO:0000313" key="1">
    <source>
        <dbReference type="EMBL" id="RBW68477.1"/>
    </source>
</evidence>
<sequence length="55" mass="6721">MIQRLSNQFLVRVYVQAMTLKLDSHFIYLLEKEVKKRDLPLQYQTHQWQNIKSSL</sequence>
<dbReference type="AlphaFoldDB" id="A0A366XRF5"/>
<dbReference type="EMBL" id="QOCW01000020">
    <property type="protein sequence ID" value="RBW68477.1"/>
    <property type="molecule type" value="Genomic_DNA"/>
</dbReference>
<keyword evidence="2" id="KW-1185">Reference proteome</keyword>
<dbReference type="InterPro" id="IPR036916">
    <property type="entry name" value="Sda_sf"/>
</dbReference>
<dbReference type="OrthoDB" id="2933732at2"/>
<reference evidence="1 2" key="1">
    <citation type="submission" date="2018-07" db="EMBL/GenBank/DDBJ databases">
        <title>Lottiidibacillus patelloidae gen. nov., sp. nov., isolated from the intestinal tract of a marine limpet and the reclassification of B. taeanensis BH030017T, B. algicola KMM 3737T and B. hwajinpoensis SW-72T as genus Lottiidibacillus.</title>
        <authorList>
            <person name="Liu R."/>
            <person name="Huang Z."/>
        </authorList>
    </citation>
    <scope>NUCLEOTIDE SEQUENCE [LARGE SCALE GENOMIC DNA]</scope>
    <source>
        <strain evidence="1 2">BH030017</strain>
    </source>
</reference>
<dbReference type="InterPro" id="IPR015064">
    <property type="entry name" value="Sda"/>
</dbReference>
<name>A0A366XRF5_9BACI</name>
<accession>A0A366XRF5</accession>
<protein>
    <submittedName>
        <fullName evidence="1">Sporulation histidine kinase inhibitor Sda</fullName>
    </submittedName>
</protein>
<dbReference type="Pfam" id="PF08970">
    <property type="entry name" value="Sda"/>
    <property type="match status" value="1"/>
</dbReference>
<gene>
    <name evidence="1" type="ORF">DS031_16830</name>
</gene>
<proteinExistence type="predicted"/>
<dbReference type="Gene3D" id="1.10.287.1100">
    <property type="entry name" value="Sporulation inhibitor A"/>
    <property type="match status" value="1"/>
</dbReference>
<evidence type="ECO:0000313" key="2">
    <source>
        <dbReference type="Proteomes" id="UP000253314"/>
    </source>
</evidence>
<comment type="caution">
    <text evidence="1">The sequence shown here is derived from an EMBL/GenBank/DDBJ whole genome shotgun (WGS) entry which is preliminary data.</text>
</comment>
<dbReference type="RefSeq" id="WP_113807225.1">
    <property type="nucleotide sequence ID" value="NZ_QOCW01000020.1"/>
</dbReference>
<dbReference type="Proteomes" id="UP000253314">
    <property type="component" value="Unassembled WGS sequence"/>
</dbReference>
<organism evidence="1 2">
    <name type="scientific">Bacillus taeanensis</name>
    <dbReference type="NCBI Taxonomy" id="273032"/>
    <lineage>
        <taxon>Bacteria</taxon>
        <taxon>Bacillati</taxon>
        <taxon>Bacillota</taxon>
        <taxon>Bacilli</taxon>
        <taxon>Bacillales</taxon>
        <taxon>Bacillaceae</taxon>
        <taxon>Bacillus</taxon>
    </lineage>
</organism>
<dbReference type="SUPFAM" id="SSF100985">
    <property type="entry name" value="Sporulation inhibitor Sda"/>
    <property type="match status" value="1"/>
</dbReference>